<protein>
    <submittedName>
        <fullName evidence="2">Uncharacterized protein</fullName>
    </submittedName>
</protein>
<dbReference type="RefSeq" id="WP_341697781.1">
    <property type="nucleotide sequence ID" value="NZ_JBBYHR010000008.1"/>
</dbReference>
<feature type="chain" id="PRO_5045688156" evidence="1">
    <location>
        <begin position="19"/>
        <end position="247"/>
    </location>
</feature>
<keyword evidence="3" id="KW-1185">Reference proteome</keyword>
<comment type="caution">
    <text evidence="2">The sequence shown here is derived from an EMBL/GenBank/DDBJ whole genome shotgun (WGS) entry which is preliminary data.</text>
</comment>
<sequence>MKKTLLLLSMLLSGVCFSQNINDYKYMVVPVKFDFLREENKYNLNTLTKIMFEKYGFVTYMSDQKLPDEVALNKCKALYGTLESDSGVLSTALYVTIRDCDGKVVFKSQRGVSKIKDFKQAYYDALRQAAGSLESLNYQYSGNDIVTVANEMKSTPTQDAMPVENSVAKPVEVSNQSQLFAQPIANGYQLVDMTPKVVLKMYKTSQQDNYTAQGDGKNGVVFKKGNEWFFEYYQNDKLVSEKLNIKF</sequence>
<accession>A0ABU9I0N0</accession>
<evidence type="ECO:0000313" key="2">
    <source>
        <dbReference type="EMBL" id="MEL1245483.1"/>
    </source>
</evidence>
<organism evidence="2 3">
    <name type="scientific">Flavobacterium arundinis</name>
    <dbReference type="NCBI Taxonomy" id="3139143"/>
    <lineage>
        <taxon>Bacteria</taxon>
        <taxon>Pseudomonadati</taxon>
        <taxon>Bacteroidota</taxon>
        <taxon>Flavobacteriia</taxon>
        <taxon>Flavobacteriales</taxon>
        <taxon>Flavobacteriaceae</taxon>
        <taxon>Flavobacterium</taxon>
    </lineage>
</organism>
<dbReference type="EMBL" id="JBBYHR010000008">
    <property type="protein sequence ID" value="MEL1245483.1"/>
    <property type="molecule type" value="Genomic_DNA"/>
</dbReference>
<dbReference type="Proteomes" id="UP001464555">
    <property type="component" value="Unassembled WGS sequence"/>
</dbReference>
<evidence type="ECO:0000313" key="3">
    <source>
        <dbReference type="Proteomes" id="UP001464555"/>
    </source>
</evidence>
<proteinExistence type="predicted"/>
<feature type="signal peptide" evidence="1">
    <location>
        <begin position="1"/>
        <end position="18"/>
    </location>
</feature>
<keyword evidence="1" id="KW-0732">Signal</keyword>
<reference evidence="2 3" key="1">
    <citation type="submission" date="2024-04" db="EMBL/GenBank/DDBJ databases">
        <title>Flavobacterium sp. DGU11 16S ribosomal RNA gene Genome sequencing and assembly.</title>
        <authorList>
            <person name="Park S."/>
        </authorList>
    </citation>
    <scope>NUCLEOTIDE SEQUENCE [LARGE SCALE GENOMIC DNA]</scope>
    <source>
        <strain evidence="2 3">DGU11</strain>
    </source>
</reference>
<gene>
    <name evidence="2" type="ORF">AAEO56_14510</name>
</gene>
<evidence type="ECO:0000256" key="1">
    <source>
        <dbReference type="SAM" id="SignalP"/>
    </source>
</evidence>
<name>A0ABU9I0N0_9FLAO</name>